<dbReference type="HAMAP" id="MF_01811">
    <property type="entry name" value="YidC_type2"/>
    <property type="match status" value="1"/>
</dbReference>
<keyword evidence="9" id="KW-0564">Palmitate</keyword>
<feature type="transmembrane region" description="Helical" evidence="12">
    <location>
        <begin position="180"/>
        <end position="197"/>
    </location>
</feature>
<feature type="transmembrane region" description="Helical" evidence="12">
    <location>
        <begin position="16"/>
        <end position="34"/>
    </location>
</feature>
<dbReference type="Pfam" id="PF02096">
    <property type="entry name" value="60KD_IMP"/>
    <property type="match status" value="1"/>
</dbReference>
<evidence type="ECO:0000256" key="2">
    <source>
        <dbReference type="ARBA" id="ARBA00022448"/>
    </source>
</evidence>
<dbReference type="NCBIfam" id="TIGR03592">
    <property type="entry name" value="yidC_oxa1_cterm"/>
    <property type="match status" value="1"/>
</dbReference>
<evidence type="ECO:0000256" key="3">
    <source>
        <dbReference type="ARBA" id="ARBA00022475"/>
    </source>
</evidence>
<keyword evidence="11" id="KW-0449">Lipoprotein</keyword>
<comment type="similarity">
    <text evidence="12">Belongs to the OXA1/ALB3/YidC family. Type 2 subfamily.</text>
</comment>
<dbReference type="GO" id="GO:0051205">
    <property type="term" value="P:protein insertion into membrane"/>
    <property type="evidence" value="ECO:0007669"/>
    <property type="project" value="TreeGrafter"/>
</dbReference>
<dbReference type="PANTHER" id="PTHR12428">
    <property type="entry name" value="OXA1"/>
    <property type="match status" value="1"/>
</dbReference>
<proteinExistence type="inferred from homology"/>
<gene>
    <name evidence="12 14" type="primary">yidC</name>
    <name evidence="14" type="ORF">H1191_07315</name>
</gene>
<feature type="transmembrane region" description="Helical" evidence="12">
    <location>
        <begin position="209"/>
        <end position="225"/>
    </location>
</feature>
<protein>
    <recommendedName>
        <fullName evidence="12">Membrane protein insertase YidC</fullName>
    </recommendedName>
    <alternativeName>
        <fullName evidence="12">Foldase YidC</fullName>
    </alternativeName>
    <alternativeName>
        <fullName evidence="12">Membrane integrase YidC</fullName>
    </alternativeName>
    <alternativeName>
        <fullName evidence="12">Membrane protein YidC</fullName>
    </alternativeName>
</protein>
<dbReference type="GO" id="GO:0005886">
    <property type="term" value="C:plasma membrane"/>
    <property type="evidence" value="ECO:0007669"/>
    <property type="project" value="UniProtKB-SubCell"/>
</dbReference>
<evidence type="ECO:0000256" key="8">
    <source>
        <dbReference type="ARBA" id="ARBA00023136"/>
    </source>
</evidence>
<keyword evidence="10 12" id="KW-0143">Chaperone</keyword>
<comment type="caution">
    <text evidence="14">The sequence shown here is derived from an EMBL/GenBank/DDBJ whole genome shotgun (WGS) entry which is preliminary data.</text>
</comment>
<keyword evidence="4 12" id="KW-0812">Transmembrane</keyword>
<name>A0A7W1WQB4_9BACL</name>
<keyword evidence="8 12" id="KW-0472">Membrane</keyword>
<feature type="transmembrane region" description="Helical" evidence="12">
    <location>
        <begin position="73"/>
        <end position="93"/>
    </location>
</feature>
<comment type="function">
    <text evidence="12">Required for the insertion and/or proper folding and/or complex formation of integral membrane proteins into the membrane. Involved in integration of membrane proteins that insert both dependently and independently of the Sec translocase complex, as well as at least some lipoproteins.</text>
</comment>
<evidence type="ECO:0000256" key="5">
    <source>
        <dbReference type="ARBA" id="ARBA00022729"/>
    </source>
</evidence>
<reference evidence="14 15" key="1">
    <citation type="submission" date="2020-07" db="EMBL/GenBank/DDBJ databases">
        <authorList>
            <person name="Feng H."/>
        </authorList>
    </citation>
    <scope>NUCLEOTIDE SEQUENCE [LARGE SCALE GENOMIC DNA]</scope>
    <source>
        <strain evidence="15">s-10</strain>
    </source>
</reference>
<dbReference type="GO" id="GO:0032977">
    <property type="term" value="F:membrane insertase activity"/>
    <property type="evidence" value="ECO:0007669"/>
    <property type="project" value="InterPro"/>
</dbReference>
<keyword evidence="7 12" id="KW-1133">Transmembrane helix</keyword>
<dbReference type="InterPro" id="IPR023060">
    <property type="entry name" value="YidC/YidC1/YidC2_Firmicutes"/>
</dbReference>
<comment type="subcellular location">
    <subcellularLocation>
        <location evidence="1 12">Cell membrane</location>
        <topology evidence="1 12">Multi-pass membrane protein</topology>
    </subcellularLocation>
</comment>
<dbReference type="InterPro" id="IPR047196">
    <property type="entry name" value="YidC_ALB_C"/>
</dbReference>
<evidence type="ECO:0000256" key="10">
    <source>
        <dbReference type="ARBA" id="ARBA00023186"/>
    </source>
</evidence>
<evidence type="ECO:0000256" key="6">
    <source>
        <dbReference type="ARBA" id="ARBA00022927"/>
    </source>
</evidence>
<dbReference type="PRINTS" id="PR00701">
    <property type="entry name" value="60KDINNERMP"/>
</dbReference>
<dbReference type="Proteomes" id="UP000535491">
    <property type="component" value="Unassembled WGS sequence"/>
</dbReference>
<evidence type="ECO:0000313" key="15">
    <source>
        <dbReference type="Proteomes" id="UP000535491"/>
    </source>
</evidence>
<keyword evidence="3 12" id="KW-1003">Cell membrane</keyword>
<accession>A0A7W1WQB4</accession>
<dbReference type="EMBL" id="JACEIQ010000005">
    <property type="protein sequence ID" value="MBA4494112.1"/>
    <property type="molecule type" value="Genomic_DNA"/>
</dbReference>
<dbReference type="GO" id="GO:0015031">
    <property type="term" value="P:protein transport"/>
    <property type="evidence" value="ECO:0007669"/>
    <property type="project" value="UniProtKB-KW"/>
</dbReference>
<feature type="domain" description="Membrane insertase YidC/Oxa/ALB C-terminal" evidence="13">
    <location>
        <begin position="73"/>
        <end position="247"/>
    </location>
</feature>
<dbReference type="InterPro" id="IPR028055">
    <property type="entry name" value="YidC/Oxa/ALB_C"/>
</dbReference>
<sequence>MFGYEEEFPLQKRQRYVAIILLVVFAVIAVSGCAPDPSAYKPIDREHAGIWDKYLVLPLSDLLDWFKSFLGNYGWSILIVTFLVRLVIFPLTWKQQKSTKAMQELQPQLMKIREKYKNNQQKMQEETMKLFQANNVNPMAGCLPLLVQFPILIAFYQAIMKNPHIAGSSFLYMKLGEPDPYFILPLLAALTTYLQFIATGAGDNPQMKIMIWIMPVMIFFLAYQFPAALSLYWVYGNIFTILQYVLILKPRKGNVTQEGTAR</sequence>
<keyword evidence="15" id="KW-1185">Reference proteome</keyword>
<evidence type="ECO:0000313" key="14">
    <source>
        <dbReference type="EMBL" id="MBA4494112.1"/>
    </source>
</evidence>
<evidence type="ECO:0000256" key="9">
    <source>
        <dbReference type="ARBA" id="ARBA00023139"/>
    </source>
</evidence>
<dbReference type="AlphaFoldDB" id="A0A7W1WQB4"/>
<feature type="transmembrane region" description="Helical" evidence="12">
    <location>
        <begin position="231"/>
        <end position="248"/>
    </location>
</feature>
<dbReference type="InterPro" id="IPR001708">
    <property type="entry name" value="YidC/ALB3/OXA1/COX18"/>
</dbReference>
<evidence type="ECO:0000256" key="4">
    <source>
        <dbReference type="ARBA" id="ARBA00022692"/>
    </source>
</evidence>
<evidence type="ECO:0000256" key="12">
    <source>
        <dbReference type="HAMAP-Rule" id="MF_01811"/>
    </source>
</evidence>
<keyword evidence="2 12" id="KW-0813">Transport</keyword>
<dbReference type="PANTHER" id="PTHR12428:SF65">
    <property type="entry name" value="CYTOCHROME C OXIDASE ASSEMBLY PROTEIN COX18, MITOCHONDRIAL"/>
    <property type="match status" value="1"/>
</dbReference>
<evidence type="ECO:0000256" key="11">
    <source>
        <dbReference type="ARBA" id="ARBA00023288"/>
    </source>
</evidence>
<organism evidence="14 15">
    <name type="scientific">Paenactinomyces guangxiensis</name>
    <dbReference type="NCBI Taxonomy" id="1490290"/>
    <lineage>
        <taxon>Bacteria</taxon>
        <taxon>Bacillati</taxon>
        <taxon>Bacillota</taxon>
        <taxon>Bacilli</taxon>
        <taxon>Bacillales</taxon>
        <taxon>Thermoactinomycetaceae</taxon>
        <taxon>Paenactinomyces</taxon>
    </lineage>
</organism>
<dbReference type="CDD" id="cd20070">
    <property type="entry name" value="5TM_YidC_Alb3"/>
    <property type="match status" value="1"/>
</dbReference>
<evidence type="ECO:0000256" key="1">
    <source>
        <dbReference type="ARBA" id="ARBA00004651"/>
    </source>
</evidence>
<feature type="transmembrane region" description="Helical" evidence="12">
    <location>
        <begin position="138"/>
        <end position="160"/>
    </location>
</feature>
<dbReference type="PRINTS" id="PR01900">
    <property type="entry name" value="YIDCPROTEIN"/>
</dbReference>
<keyword evidence="5 12" id="KW-0732">Signal</keyword>
<keyword evidence="6 12" id="KW-0653">Protein transport</keyword>
<evidence type="ECO:0000256" key="7">
    <source>
        <dbReference type="ARBA" id="ARBA00022989"/>
    </source>
</evidence>
<evidence type="ECO:0000259" key="13">
    <source>
        <dbReference type="Pfam" id="PF02096"/>
    </source>
</evidence>